<organism evidence="1 2">
    <name type="scientific">Cohnella lubricantis</name>
    <dbReference type="NCBI Taxonomy" id="2163172"/>
    <lineage>
        <taxon>Bacteria</taxon>
        <taxon>Bacillati</taxon>
        <taxon>Bacillota</taxon>
        <taxon>Bacilli</taxon>
        <taxon>Bacillales</taxon>
        <taxon>Paenibacillaceae</taxon>
        <taxon>Cohnella</taxon>
    </lineage>
</organism>
<evidence type="ECO:0000313" key="1">
    <source>
        <dbReference type="EMBL" id="MBB6675972.1"/>
    </source>
</evidence>
<gene>
    <name evidence="1" type="ORF">H4Q31_01375</name>
</gene>
<protein>
    <submittedName>
        <fullName evidence="1">Uncharacterized protein</fullName>
    </submittedName>
</protein>
<sequence length="132" mass="14651">MQIGPRVYYEIATGEIIKAIGQRQGEYVFEKSREQDFATYTALAERVPDTVGMIQLEYGQYEQDFAECGGNFRVDVSDPSEPKIVFSYPDPVDPDAPPVYQPPLSVQVAQQQQTIDDLTAAIADLMAAQLSV</sequence>
<evidence type="ECO:0000313" key="2">
    <source>
        <dbReference type="Proteomes" id="UP000574133"/>
    </source>
</evidence>
<keyword evidence="2" id="KW-1185">Reference proteome</keyword>
<proteinExistence type="predicted"/>
<dbReference type="AlphaFoldDB" id="A0A841T539"/>
<name>A0A841T539_9BACL</name>
<dbReference type="EMBL" id="JACJVN010000007">
    <property type="protein sequence ID" value="MBB6675972.1"/>
    <property type="molecule type" value="Genomic_DNA"/>
</dbReference>
<comment type="caution">
    <text evidence="1">The sequence shown here is derived from an EMBL/GenBank/DDBJ whole genome shotgun (WGS) entry which is preliminary data.</text>
</comment>
<reference evidence="1 2" key="1">
    <citation type="submission" date="2020-08" db="EMBL/GenBank/DDBJ databases">
        <title>Cohnella phylogeny.</title>
        <authorList>
            <person name="Dunlap C."/>
        </authorList>
    </citation>
    <scope>NUCLEOTIDE SEQUENCE [LARGE SCALE GENOMIC DNA]</scope>
    <source>
        <strain evidence="1 2">DSM 103658</strain>
    </source>
</reference>
<dbReference type="RefSeq" id="WP_185177277.1">
    <property type="nucleotide sequence ID" value="NZ_CBCSEP010000012.1"/>
</dbReference>
<accession>A0A841T539</accession>
<dbReference type="Proteomes" id="UP000574133">
    <property type="component" value="Unassembled WGS sequence"/>
</dbReference>